<evidence type="ECO:0000313" key="2">
    <source>
        <dbReference type="EMBL" id="TBO61642.1"/>
    </source>
</evidence>
<dbReference type="GeneID" id="97372917"/>
<evidence type="ECO:0000256" key="1">
    <source>
        <dbReference type="SAM" id="Phobius"/>
    </source>
</evidence>
<name>A0A4Q9I1Z0_STRKA</name>
<gene>
    <name evidence="2" type="ORF">EYS09_00180</name>
</gene>
<proteinExistence type="predicted"/>
<organism evidence="2 3">
    <name type="scientific">Streptomyces kasugaensis</name>
    <dbReference type="NCBI Taxonomy" id="1946"/>
    <lineage>
        <taxon>Bacteria</taxon>
        <taxon>Bacillati</taxon>
        <taxon>Actinomycetota</taxon>
        <taxon>Actinomycetes</taxon>
        <taxon>Kitasatosporales</taxon>
        <taxon>Streptomycetaceae</taxon>
        <taxon>Streptomyces</taxon>
    </lineage>
</organism>
<reference evidence="2 3" key="1">
    <citation type="submission" date="2019-02" db="EMBL/GenBank/DDBJ databases">
        <title>Draft Genome Sequence of Streptomyces sp. AM-2504, identified by 16S rRNA comparative analysis as a Streptomyces Kasugaensis strain.</title>
        <authorList>
            <person name="Napolioni V."/>
            <person name="Giuliodori A.M."/>
            <person name="Spurio R."/>
            <person name="Fabbretti A."/>
        </authorList>
    </citation>
    <scope>NUCLEOTIDE SEQUENCE [LARGE SCALE GENOMIC DNA]</scope>
    <source>
        <strain evidence="2 3">AM-2504</strain>
    </source>
</reference>
<dbReference type="Proteomes" id="UP000292452">
    <property type="component" value="Unassembled WGS sequence"/>
</dbReference>
<sequence>MTTRETVRTAFVLAGFPALLLAVVALVPSEASRFLCAALLGASVTAVCFALTGRHLLSRRKGGGRS</sequence>
<feature type="transmembrane region" description="Helical" evidence="1">
    <location>
        <begin position="35"/>
        <end position="57"/>
    </location>
</feature>
<evidence type="ECO:0000313" key="3">
    <source>
        <dbReference type="Proteomes" id="UP000292452"/>
    </source>
</evidence>
<dbReference type="AlphaFoldDB" id="A0A4Q9I1Z0"/>
<dbReference type="RefSeq" id="WP_052854179.1">
    <property type="nucleotide sequence ID" value="NZ_NDXL01000001.1"/>
</dbReference>
<protein>
    <submittedName>
        <fullName evidence="2">Uncharacterized protein</fullName>
    </submittedName>
</protein>
<keyword evidence="1" id="KW-1133">Transmembrane helix</keyword>
<keyword evidence="3" id="KW-1185">Reference proteome</keyword>
<dbReference type="EMBL" id="SIXH01000001">
    <property type="protein sequence ID" value="TBO61642.1"/>
    <property type="molecule type" value="Genomic_DNA"/>
</dbReference>
<keyword evidence="1" id="KW-0472">Membrane</keyword>
<keyword evidence="1" id="KW-0812">Transmembrane</keyword>
<comment type="caution">
    <text evidence="2">The sequence shown here is derived from an EMBL/GenBank/DDBJ whole genome shotgun (WGS) entry which is preliminary data.</text>
</comment>
<accession>A0A4Q9I1Z0</accession>